<keyword evidence="3" id="KW-1185">Reference proteome</keyword>
<evidence type="ECO:0000313" key="3">
    <source>
        <dbReference type="Proteomes" id="UP001165297"/>
    </source>
</evidence>
<evidence type="ECO:0000313" key="2">
    <source>
        <dbReference type="EMBL" id="MCB2378071.1"/>
    </source>
</evidence>
<protein>
    <recommendedName>
        <fullName evidence="4">DUF4293 family protein</fullName>
    </recommendedName>
</protein>
<reference evidence="2" key="1">
    <citation type="submission" date="2021-10" db="EMBL/GenBank/DDBJ databases">
        <authorList>
            <person name="Dean J.D."/>
            <person name="Kim M.K."/>
            <person name="Newey C.N."/>
            <person name="Stoker T.S."/>
            <person name="Thompson D.W."/>
            <person name="Grose J.H."/>
        </authorList>
    </citation>
    <scope>NUCLEOTIDE SEQUENCE</scope>
    <source>
        <strain evidence="2">BT635</strain>
    </source>
</reference>
<feature type="transmembrane region" description="Helical" evidence="1">
    <location>
        <begin position="103"/>
        <end position="121"/>
    </location>
</feature>
<organism evidence="2 3">
    <name type="scientific">Hymenobacter nitidus</name>
    <dbReference type="NCBI Taxonomy" id="2880929"/>
    <lineage>
        <taxon>Bacteria</taxon>
        <taxon>Pseudomonadati</taxon>
        <taxon>Bacteroidota</taxon>
        <taxon>Cytophagia</taxon>
        <taxon>Cytophagales</taxon>
        <taxon>Hymenobacteraceae</taxon>
        <taxon>Hymenobacter</taxon>
    </lineage>
</organism>
<dbReference type="EMBL" id="JAJADQ010000005">
    <property type="protein sequence ID" value="MCB2378071.1"/>
    <property type="molecule type" value="Genomic_DNA"/>
</dbReference>
<dbReference type="RefSeq" id="WP_226185394.1">
    <property type="nucleotide sequence ID" value="NZ_JAJADQ010000005.1"/>
</dbReference>
<keyword evidence="1" id="KW-1133">Transmembrane helix</keyword>
<feature type="transmembrane region" description="Helical" evidence="1">
    <location>
        <begin position="33"/>
        <end position="59"/>
    </location>
</feature>
<keyword evidence="1" id="KW-0472">Membrane</keyword>
<gene>
    <name evidence="2" type="ORF">LGH70_10790</name>
</gene>
<accession>A0ABS8ACC8</accession>
<sequence length="135" mass="14780">MVLTLGSCVFACFYSEIDYGLFATSLRGGNLPSGLFFLTAMAFFSSVPAFLLFTIVLWYLRLRAAALPAAIRWGGLLAAITVCVLLSLSNVGFDLPDFANIQLLWPLDASWPWILAAYAAIPWANRKYLHIASPA</sequence>
<feature type="transmembrane region" description="Helical" evidence="1">
    <location>
        <begin position="71"/>
        <end position="91"/>
    </location>
</feature>
<comment type="caution">
    <text evidence="2">The sequence shown here is derived from an EMBL/GenBank/DDBJ whole genome shotgun (WGS) entry which is preliminary data.</text>
</comment>
<evidence type="ECO:0008006" key="4">
    <source>
        <dbReference type="Google" id="ProtNLM"/>
    </source>
</evidence>
<proteinExistence type="predicted"/>
<keyword evidence="1" id="KW-0812">Transmembrane</keyword>
<evidence type="ECO:0000256" key="1">
    <source>
        <dbReference type="SAM" id="Phobius"/>
    </source>
</evidence>
<name>A0ABS8ACC8_9BACT</name>
<dbReference type="Proteomes" id="UP001165297">
    <property type="component" value="Unassembled WGS sequence"/>
</dbReference>